<keyword evidence="3" id="KW-1185">Reference proteome</keyword>
<proteinExistence type="predicted"/>
<comment type="caution">
    <text evidence="2">The sequence shown here is derived from an EMBL/GenBank/DDBJ whole genome shotgun (WGS) entry which is preliminary data.</text>
</comment>
<evidence type="ECO:0000256" key="1">
    <source>
        <dbReference type="SAM" id="Coils"/>
    </source>
</evidence>
<evidence type="ECO:0000313" key="2">
    <source>
        <dbReference type="EMBL" id="MEL1241660.1"/>
    </source>
</evidence>
<feature type="coiled-coil region" evidence="1">
    <location>
        <begin position="81"/>
        <end position="108"/>
    </location>
</feature>
<sequence>MNTIKSKTKLFFYILLPFCSMIVTSCEKKIQEQQKPKQQIQEQEPVNSVSTKVSETLITQIAESNLKIVAIAQKAREGKIKKSTKIVLEQVEKDHSELKDNIKKIAKNNYIIIPNTLYDTTTLKSFISEVNISMYLKKLHVSLSNELNLYQNTTLTTTNEELKKFTKDALPVIKANIASILKEQNTNY</sequence>
<protein>
    <recommendedName>
        <fullName evidence="4">DUF4142 domain-containing protein</fullName>
    </recommendedName>
</protein>
<reference evidence="2 3" key="1">
    <citation type="submission" date="2024-04" db="EMBL/GenBank/DDBJ databases">
        <title>Flavobacterium sp. DGU99 16S ribosomal RNA gene Genome sequencing and assembly.</title>
        <authorList>
            <person name="Park S."/>
        </authorList>
    </citation>
    <scope>NUCLEOTIDE SEQUENCE [LARGE SCALE GENOMIC DNA]</scope>
    <source>
        <strain evidence="2 3">DGU99</strain>
    </source>
</reference>
<organism evidence="2 3">
    <name type="scientific">Flavobacterium flavipallidum</name>
    <dbReference type="NCBI Taxonomy" id="3139140"/>
    <lineage>
        <taxon>Bacteria</taxon>
        <taxon>Pseudomonadati</taxon>
        <taxon>Bacteroidota</taxon>
        <taxon>Flavobacteriia</taxon>
        <taxon>Flavobacteriales</taxon>
        <taxon>Flavobacteriaceae</taxon>
        <taxon>Flavobacterium</taxon>
    </lineage>
</organism>
<name>A0ABU9HNY8_9FLAO</name>
<evidence type="ECO:0000313" key="3">
    <source>
        <dbReference type="Proteomes" id="UP001398556"/>
    </source>
</evidence>
<dbReference type="EMBL" id="JBBYHU010000023">
    <property type="protein sequence ID" value="MEL1241660.1"/>
    <property type="molecule type" value="Genomic_DNA"/>
</dbReference>
<evidence type="ECO:0008006" key="4">
    <source>
        <dbReference type="Google" id="ProtNLM"/>
    </source>
</evidence>
<keyword evidence="1" id="KW-0175">Coiled coil</keyword>
<dbReference type="RefSeq" id="WP_341700874.1">
    <property type="nucleotide sequence ID" value="NZ_JBBYHU010000023.1"/>
</dbReference>
<dbReference type="PROSITE" id="PS51257">
    <property type="entry name" value="PROKAR_LIPOPROTEIN"/>
    <property type="match status" value="1"/>
</dbReference>
<gene>
    <name evidence="2" type="ORF">AAEO59_11425</name>
</gene>
<dbReference type="Proteomes" id="UP001398556">
    <property type="component" value="Unassembled WGS sequence"/>
</dbReference>
<accession>A0ABU9HNY8</accession>